<organism evidence="2 3">
    <name type="scientific">Aliishimia ponticola</name>
    <dbReference type="NCBI Taxonomy" id="2499833"/>
    <lineage>
        <taxon>Bacteria</taxon>
        <taxon>Pseudomonadati</taxon>
        <taxon>Pseudomonadota</taxon>
        <taxon>Alphaproteobacteria</taxon>
        <taxon>Rhodobacterales</taxon>
        <taxon>Paracoccaceae</taxon>
        <taxon>Aliishimia</taxon>
    </lineage>
</organism>
<dbReference type="SUPFAM" id="SSF48452">
    <property type="entry name" value="TPR-like"/>
    <property type="match status" value="1"/>
</dbReference>
<dbReference type="InterPro" id="IPR017560">
    <property type="entry name" value="Cyt_c_biogenesis_CcmI"/>
</dbReference>
<accession>A0A4S4NF87</accession>
<evidence type="ECO:0000313" key="2">
    <source>
        <dbReference type="EMBL" id="THH38236.1"/>
    </source>
</evidence>
<dbReference type="RefSeq" id="WP_136461128.1">
    <property type="nucleotide sequence ID" value="NZ_SRKY01000001.1"/>
</dbReference>
<dbReference type="Proteomes" id="UP000306602">
    <property type="component" value="Unassembled WGS sequence"/>
</dbReference>
<sequence length="414" mass="44150">MSFWVIILGMAVLSAAILILASRRRTDQAAPAAAYDMQVYRDQLASLDRDVERGVVEAEDAERTRAEIGRRILAADRAAQQASGSAGDGSGWVWGALMGVGVLAGSIALYSQLGAPGYGDLALKDRIEAAESLRKTRPSQEIAEAEIDPAMLPIPVEPPSADYLALVEQLRSVVGERPDDPRGFQLLAQSERNLGNYSAAHRALARYLDLRGDAVTASEFADLADTLVLAAGGYVSPEAEIALARALQLDPANGPARYYWGLMMSQTGRPDQAFTIWDRQLRAGPPDAPWIGPIQAQIAEIAMRAGQTNYEIPQIGSAATPPRGPSQEDIDAAGDMSPQERMEMIEGMVSNLSERLASEGGAPQDWARLITALGVLGRSGDARAIFDEASRVFAADPGALDQINRAGERAGVSN</sequence>
<evidence type="ECO:0000313" key="3">
    <source>
        <dbReference type="Proteomes" id="UP000306602"/>
    </source>
</evidence>
<gene>
    <name evidence="2" type="primary">ccmI</name>
    <name evidence="2" type="ORF">E4Z66_01275</name>
</gene>
<dbReference type="GO" id="GO:0017004">
    <property type="term" value="P:cytochrome complex assembly"/>
    <property type="evidence" value="ECO:0007669"/>
    <property type="project" value="UniProtKB-KW"/>
</dbReference>
<dbReference type="InterPro" id="IPR011990">
    <property type="entry name" value="TPR-like_helical_dom_sf"/>
</dbReference>
<keyword evidence="1" id="KW-0201">Cytochrome c-type biogenesis</keyword>
<reference evidence="2 3" key="1">
    <citation type="submission" date="2019-04" db="EMBL/GenBank/DDBJ databases">
        <title>Shimia ponticola sp. nov., isolated from seawater.</title>
        <authorList>
            <person name="Kim Y.-O."/>
            <person name="Yoon J.-H."/>
        </authorList>
    </citation>
    <scope>NUCLEOTIDE SEQUENCE [LARGE SCALE GENOMIC DNA]</scope>
    <source>
        <strain evidence="2 3">MYP11</strain>
    </source>
</reference>
<dbReference type="NCBIfam" id="TIGR03142">
    <property type="entry name" value="cytochro_ccmI"/>
    <property type="match status" value="1"/>
</dbReference>
<dbReference type="AlphaFoldDB" id="A0A4S4NF87"/>
<keyword evidence="3" id="KW-1185">Reference proteome</keyword>
<dbReference type="EMBL" id="SRKY01000001">
    <property type="protein sequence ID" value="THH38236.1"/>
    <property type="molecule type" value="Genomic_DNA"/>
</dbReference>
<evidence type="ECO:0000256" key="1">
    <source>
        <dbReference type="ARBA" id="ARBA00022748"/>
    </source>
</evidence>
<protein>
    <submittedName>
        <fullName evidence="2">C-type cytochrome biogenesis protein CcmI</fullName>
    </submittedName>
</protein>
<comment type="caution">
    <text evidence="2">The sequence shown here is derived from an EMBL/GenBank/DDBJ whole genome shotgun (WGS) entry which is preliminary data.</text>
</comment>
<dbReference type="Gene3D" id="1.25.40.10">
    <property type="entry name" value="Tetratricopeptide repeat domain"/>
    <property type="match status" value="1"/>
</dbReference>
<name>A0A4S4NF87_9RHOB</name>
<dbReference type="OrthoDB" id="9815847at2"/>
<proteinExistence type="predicted"/>